<proteinExistence type="predicted"/>
<reference evidence="4 5" key="1">
    <citation type="journal article" date="2024" name="Commun. Biol.">
        <title>Comparative genomic analysis of thermophilic fungi reveals convergent evolutionary adaptations and gene losses.</title>
        <authorList>
            <person name="Steindorff A.S."/>
            <person name="Aguilar-Pontes M.V."/>
            <person name="Robinson A.J."/>
            <person name="Andreopoulos B."/>
            <person name="LaButti K."/>
            <person name="Kuo A."/>
            <person name="Mondo S."/>
            <person name="Riley R."/>
            <person name="Otillar R."/>
            <person name="Haridas S."/>
            <person name="Lipzen A."/>
            <person name="Grimwood J."/>
            <person name="Schmutz J."/>
            <person name="Clum A."/>
            <person name="Reid I.D."/>
            <person name="Moisan M.C."/>
            <person name="Butler G."/>
            <person name="Nguyen T.T.M."/>
            <person name="Dewar K."/>
            <person name="Conant G."/>
            <person name="Drula E."/>
            <person name="Henrissat B."/>
            <person name="Hansel C."/>
            <person name="Singer S."/>
            <person name="Hutchinson M.I."/>
            <person name="de Vries R.P."/>
            <person name="Natvig D.O."/>
            <person name="Powell A.J."/>
            <person name="Tsang A."/>
            <person name="Grigoriev I.V."/>
        </authorList>
    </citation>
    <scope>NUCLEOTIDE SEQUENCE [LARGE SCALE GENOMIC DNA]</scope>
    <source>
        <strain evidence="4 5">CBS 494.80</strain>
    </source>
</reference>
<keyword evidence="1" id="KW-0863">Zinc-finger</keyword>
<keyword evidence="5" id="KW-1185">Reference proteome</keyword>
<evidence type="ECO:0000313" key="4">
    <source>
        <dbReference type="EMBL" id="KAL2064041.1"/>
    </source>
</evidence>
<comment type="caution">
    <text evidence="4">The sequence shown here is derived from an EMBL/GenBank/DDBJ whole genome shotgun (WGS) entry which is preliminary data.</text>
</comment>
<dbReference type="InterPro" id="IPR013087">
    <property type="entry name" value="Znf_C2H2_type"/>
</dbReference>
<evidence type="ECO:0000313" key="5">
    <source>
        <dbReference type="Proteomes" id="UP001595075"/>
    </source>
</evidence>
<evidence type="ECO:0000259" key="3">
    <source>
        <dbReference type="PROSITE" id="PS50157"/>
    </source>
</evidence>
<dbReference type="EMBL" id="JAZHXI010000014">
    <property type="protein sequence ID" value="KAL2064041.1"/>
    <property type="molecule type" value="Genomic_DNA"/>
</dbReference>
<dbReference type="Proteomes" id="UP001595075">
    <property type="component" value="Unassembled WGS sequence"/>
</dbReference>
<gene>
    <name evidence="4" type="ORF">VTL71DRAFT_4535</name>
</gene>
<feature type="domain" description="C2H2-type" evidence="3">
    <location>
        <begin position="271"/>
        <end position="299"/>
    </location>
</feature>
<feature type="compositionally biased region" description="Low complexity" evidence="2">
    <location>
        <begin position="1"/>
        <end position="19"/>
    </location>
</feature>
<keyword evidence="1" id="KW-0862">Zinc</keyword>
<evidence type="ECO:0000256" key="2">
    <source>
        <dbReference type="SAM" id="MobiDB-lite"/>
    </source>
</evidence>
<organism evidence="4 5">
    <name type="scientific">Oculimacula yallundae</name>
    <dbReference type="NCBI Taxonomy" id="86028"/>
    <lineage>
        <taxon>Eukaryota</taxon>
        <taxon>Fungi</taxon>
        <taxon>Dikarya</taxon>
        <taxon>Ascomycota</taxon>
        <taxon>Pezizomycotina</taxon>
        <taxon>Leotiomycetes</taxon>
        <taxon>Helotiales</taxon>
        <taxon>Ploettnerulaceae</taxon>
        <taxon>Oculimacula</taxon>
    </lineage>
</organism>
<dbReference type="PROSITE" id="PS00028">
    <property type="entry name" value="ZINC_FINGER_C2H2_1"/>
    <property type="match status" value="1"/>
</dbReference>
<sequence>MQTHAPSPSTPSTPSSSASLCEPFTANGMRDHVTHLGSPEARPFCCHLASHLGSHLGSHFEKLLALDEARKAPSLTSAGVGFQWAEPPHSRDSESREYLLSPSFLANELPFQLGPLPGLENKIYLGGHIRSHETHSSVSNDIAVAKSVENWYSLELPVGTTSQNVNDDHSNSMDITGNIFVPIQGQHTVPSIGSTIFQNDSNVGMAMADLAPWDLATGTLNGSIAMYDSVPGNGFQAIAEDPLLGFNSGAVNVGASIPLLPGPVRMQGAPTICAYCPATFTRASDYPRHYRLKHLGIRYHCYQSGCVNNRGKGYCRAEKLKTHLWKVHGLA</sequence>
<accession>A0ABR4C3F2</accession>
<name>A0ABR4C3F2_9HELO</name>
<keyword evidence="1" id="KW-0479">Metal-binding</keyword>
<dbReference type="PROSITE" id="PS50157">
    <property type="entry name" value="ZINC_FINGER_C2H2_2"/>
    <property type="match status" value="1"/>
</dbReference>
<dbReference type="Gene3D" id="3.30.160.60">
    <property type="entry name" value="Classic Zinc Finger"/>
    <property type="match status" value="1"/>
</dbReference>
<protein>
    <recommendedName>
        <fullName evidence="3">C2H2-type domain-containing protein</fullName>
    </recommendedName>
</protein>
<evidence type="ECO:0000256" key="1">
    <source>
        <dbReference type="PROSITE-ProRule" id="PRU00042"/>
    </source>
</evidence>
<feature type="region of interest" description="Disordered" evidence="2">
    <location>
        <begin position="1"/>
        <end position="23"/>
    </location>
</feature>